<proteinExistence type="predicted"/>
<keyword evidence="1 3" id="KW-0808">Transferase</keyword>
<dbReference type="GO" id="GO:0008791">
    <property type="term" value="F:arginine N-succinyltransferase activity"/>
    <property type="evidence" value="ECO:0007669"/>
    <property type="project" value="UniProtKB-EC"/>
</dbReference>
<name>A0A3B0S8J6_9ZZZZ</name>
<organism evidence="3">
    <name type="scientific">hydrothermal vent metagenome</name>
    <dbReference type="NCBI Taxonomy" id="652676"/>
    <lineage>
        <taxon>unclassified sequences</taxon>
        <taxon>metagenomes</taxon>
        <taxon>ecological metagenomes</taxon>
    </lineage>
</organism>
<dbReference type="NCBIfam" id="TIGR03243">
    <property type="entry name" value="arg_catab_AOST"/>
    <property type="match status" value="1"/>
</dbReference>
<dbReference type="EC" id="2.3.1.109" evidence="3"/>
<dbReference type="EMBL" id="UOEE01000241">
    <property type="protein sequence ID" value="VAV97186.1"/>
    <property type="molecule type" value="Genomic_DNA"/>
</dbReference>
<evidence type="ECO:0000256" key="1">
    <source>
        <dbReference type="ARBA" id="ARBA00022679"/>
    </source>
</evidence>
<dbReference type="PANTHER" id="PTHR30420">
    <property type="entry name" value="N-SUCCINYLARGININE DIHYDROLASE"/>
    <property type="match status" value="1"/>
</dbReference>
<dbReference type="Pfam" id="PF04958">
    <property type="entry name" value="AstA"/>
    <property type="match status" value="1"/>
</dbReference>
<accession>A0A3B0S8J6</accession>
<dbReference type="PANTHER" id="PTHR30420:SF1">
    <property type="entry name" value="ARGININE N-SUCCINYLTRANSFERASE"/>
    <property type="match status" value="1"/>
</dbReference>
<protein>
    <submittedName>
        <fullName evidence="3">Arginine N-succinyltransferase</fullName>
        <ecNumber evidence="3">2.3.1.109</ecNumber>
    </submittedName>
</protein>
<evidence type="ECO:0000313" key="3">
    <source>
        <dbReference type="EMBL" id="VAV97186.1"/>
    </source>
</evidence>
<dbReference type="AlphaFoldDB" id="A0A3B0S8J6"/>
<evidence type="ECO:0000256" key="2">
    <source>
        <dbReference type="ARBA" id="ARBA00023315"/>
    </source>
</evidence>
<dbReference type="GO" id="GO:0006527">
    <property type="term" value="P:L-arginine catabolic process"/>
    <property type="evidence" value="ECO:0007669"/>
    <property type="project" value="InterPro"/>
</dbReference>
<gene>
    <name evidence="3" type="ORF">MNBD_ALPHA06-229</name>
</gene>
<dbReference type="Gene3D" id="2.40.40.20">
    <property type="match status" value="1"/>
</dbReference>
<keyword evidence="2 3" id="KW-0012">Acyltransferase</keyword>
<reference evidence="3" key="1">
    <citation type="submission" date="2018-06" db="EMBL/GenBank/DDBJ databases">
        <authorList>
            <person name="Zhirakovskaya E."/>
        </authorList>
    </citation>
    <scope>NUCLEOTIDE SEQUENCE</scope>
</reference>
<dbReference type="InterPro" id="IPR007041">
    <property type="entry name" value="Arg_succinylTrfase_AstA/AruG"/>
</dbReference>
<dbReference type="InterPro" id="IPR016181">
    <property type="entry name" value="Acyl_CoA_acyltransferase"/>
</dbReference>
<dbReference type="SUPFAM" id="SSF55729">
    <property type="entry name" value="Acyl-CoA N-acyltransferases (Nat)"/>
    <property type="match status" value="1"/>
</dbReference>
<sequence length="338" mass="37177">MLRVRPICAADEQAFFKLAELSGPGFTSLPNDETLLRSRITFSEKSFALALEKELGEQGYLLVIEDMDSGSIVGTSAVKTGVGLSKPFFSYKLFSITQVSKATERKFDMDVMILVNEYAGATEVGTLFVHPKYRGGGTGSLIARSRYLLIATKPERFGRNILSELRGVVHADGSSPFFEHLAKTFFQMSFEEADYLSGTTDKQFILDLMPKYPIYVDLLAPEAQAVIGKTHKDGMGARRLLEFEGFRYERVVDIFDGGPTMSAPRDDLRTVKTSQTYIAQSGEPGPVRALVSNEKINGFRACAAMVNPQPDEGKITVAAEVLDALEIAPGDPIRFVEN</sequence>